<reference evidence="2 3" key="1">
    <citation type="submission" date="2015-08" db="EMBL/GenBank/DDBJ databases">
        <title>Draft genome sequence of cellulolytic and xylanolytic Paenibacillus sp. A59, isolated from a decaying forest soil from Patagonia, Argentina.</title>
        <authorList>
            <person name="Ghio S."/>
            <person name="Caceres A.M."/>
            <person name="Talia P."/>
            <person name="Grasso D."/>
            <person name="Campos E."/>
        </authorList>
    </citation>
    <scope>NUCLEOTIDE SEQUENCE [LARGE SCALE GENOMIC DNA]</scope>
    <source>
        <strain evidence="2 3">A59</strain>
    </source>
</reference>
<dbReference type="InterPro" id="IPR031837">
    <property type="entry name" value="DUF5071"/>
</dbReference>
<evidence type="ECO:0000313" key="3">
    <source>
        <dbReference type="Proteomes" id="UP000037688"/>
    </source>
</evidence>
<dbReference type="Gene3D" id="1.25.40.750">
    <property type="entry name" value="Domain of unknown function DUF5071"/>
    <property type="match status" value="1"/>
</dbReference>
<organism evidence="2 3">
    <name type="scientific">Paenibacillus xylanivorans</name>
    <dbReference type="NCBI Taxonomy" id="1705561"/>
    <lineage>
        <taxon>Bacteria</taxon>
        <taxon>Bacillati</taxon>
        <taxon>Bacillota</taxon>
        <taxon>Bacilli</taxon>
        <taxon>Bacillales</taxon>
        <taxon>Paenibacillaceae</taxon>
        <taxon>Paenibacillus</taxon>
    </lineage>
</organism>
<dbReference type="Proteomes" id="UP000037688">
    <property type="component" value="Unassembled WGS sequence"/>
</dbReference>
<gene>
    <name evidence="2" type="ORF">AMS66_29935</name>
</gene>
<evidence type="ECO:0000313" key="2">
    <source>
        <dbReference type="EMBL" id="KOY12631.1"/>
    </source>
</evidence>
<protein>
    <recommendedName>
        <fullName evidence="1">DUF5071 domain-containing protein</fullName>
    </recommendedName>
</protein>
<dbReference type="RefSeq" id="WP_053784254.1">
    <property type="nucleotide sequence ID" value="NZ_LITU01000083.1"/>
</dbReference>
<name>A0A0N0C2A9_9BACL</name>
<dbReference type="OrthoDB" id="1846249at2"/>
<proteinExistence type="predicted"/>
<dbReference type="PATRIC" id="fig|1705561.3.peg.6329"/>
<keyword evidence="3" id="KW-1185">Reference proteome</keyword>
<evidence type="ECO:0000259" key="1">
    <source>
        <dbReference type="Pfam" id="PF16804"/>
    </source>
</evidence>
<dbReference type="AlphaFoldDB" id="A0A0N0C2A9"/>
<dbReference type="EMBL" id="LITU01000083">
    <property type="protein sequence ID" value="KOY12631.1"/>
    <property type="molecule type" value="Genomic_DNA"/>
</dbReference>
<dbReference type="InterPro" id="IPR038692">
    <property type="entry name" value="Cthe_2751_sf"/>
</dbReference>
<comment type="caution">
    <text evidence="2">The sequence shown here is derived from an EMBL/GenBank/DDBJ whole genome shotgun (WGS) entry which is preliminary data.</text>
</comment>
<accession>A0A0N0C2A9</accession>
<sequence>MDIREWLPRDKYDVKAVRKLSEFSDAELKEIIPELMEWLQDGNWPISKPVEDLLLRFGEELIPHIHNVFETKDSTWEYFMLVGLISRLPITYLVLLQTDFERILKFPTPCEVLEELDEIIIELMDKIKSYQLKL</sequence>
<feature type="domain" description="DUF5071" evidence="1">
    <location>
        <begin position="6"/>
        <end position="120"/>
    </location>
</feature>
<dbReference type="CDD" id="cd11743">
    <property type="entry name" value="Cthe_2751_like"/>
    <property type="match status" value="1"/>
</dbReference>
<dbReference type="Pfam" id="PF16804">
    <property type="entry name" value="DUF5071"/>
    <property type="match status" value="1"/>
</dbReference>